<evidence type="ECO:0000259" key="4">
    <source>
        <dbReference type="Pfam" id="PF24860"/>
    </source>
</evidence>
<name>A0A318KJR6_9NEIS</name>
<dbReference type="InterPro" id="IPR056797">
    <property type="entry name" value="FdhE_central"/>
</dbReference>
<dbReference type="CDD" id="cd16341">
    <property type="entry name" value="FdhE"/>
    <property type="match status" value="1"/>
</dbReference>
<dbReference type="InterPro" id="IPR006452">
    <property type="entry name" value="Formate_DH_accessory"/>
</dbReference>
<feature type="domain" description="FdhE central" evidence="3">
    <location>
        <begin position="170"/>
        <end position="208"/>
    </location>
</feature>
<dbReference type="GO" id="GO:0051604">
    <property type="term" value="P:protein maturation"/>
    <property type="evidence" value="ECO:0007669"/>
    <property type="project" value="TreeGrafter"/>
</dbReference>
<dbReference type="OrthoDB" id="9794151at2"/>
<accession>A0A318KJR6</accession>
<dbReference type="SUPFAM" id="SSF144020">
    <property type="entry name" value="FdhE-like"/>
    <property type="match status" value="1"/>
</dbReference>
<protein>
    <submittedName>
        <fullName evidence="5">FdhE protein</fullName>
    </submittedName>
</protein>
<dbReference type="Proteomes" id="UP000247555">
    <property type="component" value="Unassembled WGS sequence"/>
</dbReference>
<dbReference type="Gene3D" id="3.90.1670.10">
    <property type="entry name" value="FdhE-like domain"/>
    <property type="match status" value="1"/>
</dbReference>
<dbReference type="AlphaFoldDB" id="A0A318KJR6"/>
<proteinExistence type="predicted"/>
<keyword evidence="6" id="KW-1185">Reference proteome</keyword>
<gene>
    <name evidence="5" type="ORF">DFR34_11661</name>
</gene>
<organism evidence="5 6">
    <name type="scientific">Rivihabitans pingtungensis</name>
    <dbReference type="NCBI Taxonomy" id="1054498"/>
    <lineage>
        <taxon>Bacteria</taxon>
        <taxon>Pseudomonadati</taxon>
        <taxon>Pseudomonadota</taxon>
        <taxon>Betaproteobacteria</taxon>
        <taxon>Neisseriales</taxon>
        <taxon>Aquaspirillaceae</taxon>
        <taxon>Rivihabitans</taxon>
    </lineage>
</organism>
<dbReference type="PANTHER" id="PTHR37689:SF1">
    <property type="entry name" value="PROTEIN FDHE"/>
    <property type="match status" value="1"/>
</dbReference>
<evidence type="ECO:0000313" key="6">
    <source>
        <dbReference type="Proteomes" id="UP000247555"/>
    </source>
</evidence>
<evidence type="ECO:0000256" key="1">
    <source>
        <dbReference type="ARBA" id="ARBA00022490"/>
    </source>
</evidence>
<dbReference type="PANTHER" id="PTHR37689">
    <property type="entry name" value="PROTEIN FDHE"/>
    <property type="match status" value="1"/>
</dbReference>
<dbReference type="GO" id="GO:0005829">
    <property type="term" value="C:cytosol"/>
    <property type="evidence" value="ECO:0007669"/>
    <property type="project" value="TreeGrafter"/>
</dbReference>
<reference evidence="5 6" key="1">
    <citation type="submission" date="2018-05" db="EMBL/GenBank/DDBJ databases">
        <title>Genomic Encyclopedia of Type Strains, Phase IV (KMG-IV): sequencing the most valuable type-strain genomes for metagenomic binning, comparative biology and taxonomic classification.</title>
        <authorList>
            <person name="Goeker M."/>
        </authorList>
    </citation>
    <scope>NUCLEOTIDE SEQUENCE [LARGE SCALE GENOMIC DNA]</scope>
    <source>
        <strain evidence="5 6">DSM 29661</strain>
    </source>
</reference>
<dbReference type="NCBIfam" id="TIGR01562">
    <property type="entry name" value="FdhE"/>
    <property type="match status" value="1"/>
</dbReference>
<dbReference type="PIRSF" id="PIRSF018296">
    <property type="entry name" value="Format_dh_formtn"/>
    <property type="match status" value="1"/>
</dbReference>
<dbReference type="Pfam" id="PF24859">
    <property type="entry name" value="FdhE_central"/>
    <property type="match status" value="1"/>
</dbReference>
<dbReference type="InterPro" id="IPR024064">
    <property type="entry name" value="FdhE-like_sf"/>
</dbReference>
<dbReference type="Pfam" id="PF04216">
    <property type="entry name" value="FdhE_N"/>
    <property type="match status" value="1"/>
</dbReference>
<comment type="caution">
    <text evidence="5">The sequence shown here is derived from an EMBL/GenBank/DDBJ whole genome shotgun (WGS) entry which is preliminary data.</text>
</comment>
<dbReference type="InterPro" id="IPR056774">
    <property type="entry name" value="FdhE_N"/>
</dbReference>
<dbReference type="InterPro" id="IPR056796">
    <property type="entry name" value="FdhE_C"/>
</dbReference>
<dbReference type="RefSeq" id="WP_110391348.1">
    <property type="nucleotide sequence ID" value="NZ_QJKI01000016.1"/>
</dbReference>
<evidence type="ECO:0000313" key="5">
    <source>
        <dbReference type="EMBL" id="PXX77680.1"/>
    </source>
</evidence>
<evidence type="ECO:0000259" key="3">
    <source>
        <dbReference type="Pfam" id="PF24859"/>
    </source>
</evidence>
<keyword evidence="1" id="KW-0963">Cytoplasm</keyword>
<feature type="domain" description="FdhE N-terminal" evidence="2">
    <location>
        <begin position="13"/>
        <end position="161"/>
    </location>
</feature>
<evidence type="ECO:0000259" key="2">
    <source>
        <dbReference type="Pfam" id="PF04216"/>
    </source>
</evidence>
<sequence length="290" mass="30319">MSVDLLNAAEPDATLAPDAAVFATRAARFTQLANGHALGPWLAFLGQLSLAQSQLSQLPSAPPVAAQQPVWPAEARTLPAEWPQTLHQLGALLSQDAPPPVRAAIEALASASPAQLHALAEQVLADARGQGGAPSASDAAERLLVAAALQACWTHWARQTPIKLAASASHCPCCGGAPVASVIQIGARLGKLRYLSCTLCNTRWYAVRARCTACDSDGKIHYHQLEDGPAGVRAETCDACQSYLKILFLEQDPALDPVADDLASLALDVALGEAGHPRNGPNLFLLNSKA</sequence>
<dbReference type="EMBL" id="QJKI01000016">
    <property type="protein sequence ID" value="PXX77680.1"/>
    <property type="molecule type" value="Genomic_DNA"/>
</dbReference>
<feature type="domain" description="FdhE C-terminal" evidence="4">
    <location>
        <begin position="210"/>
        <end position="285"/>
    </location>
</feature>
<dbReference type="GO" id="GO:0008199">
    <property type="term" value="F:ferric iron binding"/>
    <property type="evidence" value="ECO:0007669"/>
    <property type="project" value="TreeGrafter"/>
</dbReference>
<dbReference type="Pfam" id="PF24860">
    <property type="entry name" value="FdhE_C"/>
    <property type="match status" value="1"/>
</dbReference>